<dbReference type="Gene3D" id="3.40.50.300">
    <property type="entry name" value="P-loop containing nucleotide triphosphate hydrolases"/>
    <property type="match status" value="1"/>
</dbReference>
<dbReference type="GO" id="GO:0005524">
    <property type="term" value="F:ATP binding"/>
    <property type="evidence" value="ECO:0007669"/>
    <property type="project" value="UniProtKB-KW"/>
</dbReference>
<evidence type="ECO:0000313" key="6">
    <source>
        <dbReference type="EMBL" id="BBW98537.1"/>
    </source>
</evidence>
<dbReference type="InterPro" id="IPR017871">
    <property type="entry name" value="ABC_transporter-like_CS"/>
</dbReference>
<evidence type="ECO:0000256" key="4">
    <source>
        <dbReference type="ARBA" id="ARBA00022840"/>
    </source>
</evidence>
<comment type="similarity">
    <text evidence="1">Belongs to the ABC transporter superfamily.</text>
</comment>
<gene>
    <name evidence="6" type="ORF">GsuE55_33700</name>
</gene>
<evidence type="ECO:0000259" key="5">
    <source>
        <dbReference type="PROSITE" id="PS50893"/>
    </source>
</evidence>
<protein>
    <submittedName>
        <fullName evidence="6">ABC transporter ATP-binding protein</fullName>
    </submittedName>
</protein>
<evidence type="ECO:0000313" key="7">
    <source>
        <dbReference type="Proteomes" id="UP000501421"/>
    </source>
</evidence>
<dbReference type="SMART" id="SM00382">
    <property type="entry name" value="AAA"/>
    <property type="match status" value="1"/>
</dbReference>
<dbReference type="InterPro" id="IPR050763">
    <property type="entry name" value="ABC_transporter_ATP-binding"/>
</dbReference>
<keyword evidence="4 6" id="KW-0067">ATP-binding</keyword>
<dbReference type="Pfam" id="PF00005">
    <property type="entry name" value="ABC_tran"/>
    <property type="match status" value="1"/>
</dbReference>
<dbReference type="EMBL" id="AP022557">
    <property type="protein sequence ID" value="BBW98537.1"/>
    <property type="molecule type" value="Genomic_DNA"/>
</dbReference>
<keyword evidence="7" id="KW-1185">Reference proteome</keyword>
<dbReference type="CDD" id="cd03230">
    <property type="entry name" value="ABC_DR_subfamily_A"/>
    <property type="match status" value="1"/>
</dbReference>
<dbReference type="InterPro" id="IPR003593">
    <property type="entry name" value="AAA+_ATPase"/>
</dbReference>
<sequence>MIFVENLTKSYDNIKVIDDLSLNVQGGEIFGILGRNGAGKTTFIECMVGLRKRDKGTVKIMNVLTDENQEQIKHIIGVQPQEASLFQRQTVLETLKLFSSFYSQSIDINDLMEELNLKDLEKKLVKSLSKGQKQRLLIAIAMIGDPKILILDEPTSGLDPQVRIMLWEFLKKLKNQGKTILLSTHYMDEAEELCDRVAILHDGKFAAVGTPKELIEKYTVEGKKRNLESAFIHLTGKDLRGGFD</sequence>
<name>A0A679FWQ1_9BACL</name>
<organism evidence="6 7">
    <name type="scientific">Geobacillus subterraneus</name>
    <dbReference type="NCBI Taxonomy" id="129338"/>
    <lineage>
        <taxon>Bacteria</taxon>
        <taxon>Bacillati</taxon>
        <taxon>Bacillota</taxon>
        <taxon>Bacilli</taxon>
        <taxon>Bacillales</taxon>
        <taxon>Anoxybacillaceae</taxon>
        <taxon>Geobacillus</taxon>
    </lineage>
</organism>
<reference evidence="7" key="1">
    <citation type="journal article" date="2020" name="Microbiol. Resour. Announc.">
        <title>Complete Genome Sequence of Geobacillus sp. Strain E55-1, Isolated from Mine Geyser in Japan.</title>
        <authorList>
            <person name="Miyazaki K."/>
            <person name="Hase E."/>
            <person name="Tokito N."/>
        </authorList>
    </citation>
    <scope>NUCLEOTIDE SEQUENCE [LARGE SCALE GENOMIC DNA]</scope>
    <source>
        <strain evidence="7">E55-1</strain>
    </source>
</reference>
<accession>A0A679FWQ1</accession>
<keyword evidence="2" id="KW-0813">Transport</keyword>
<feature type="domain" description="ABC transporter" evidence="5">
    <location>
        <begin position="2"/>
        <end position="227"/>
    </location>
</feature>
<dbReference type="PROSITE" id="PS00211">
    <property type="entry name" value="ABC_TRANSPORTER_1"/>
    <property type="match status" value="1"/>
</dbReference>
<dbReference type="InterPro" id="IPR027417">
    <property type="entry name" value="P-loop_NTPase"/>
</dbReference>
<evidence type="ECO:0000256" key="3">
    <source>
        <dbReference type="ARBA" id="ARBA00022741"/>
    </source>
</evidence>
<evidence type="ECO:0000256" key="1">
    <source>
        <dbReference type="ARBA" id="ARBA00005417"/>
    </source>
</evidence>
<dbReference type="PANTHER" id="PTHR42711">
    <property type="entry name" value="ABC TRANSPORTER ATP-BINDING PROTEIN"/>
    <property type="match status" value="1"/>
</dbReference>
<keyword evidence="3" id="KW-0547">Nucleotide-binding</keyword>
<dbReference type="SUPFAM" id="SSF52540">
    <property type="entry name" value="P-loop containing nucleoside triphosphate hydrolases"/>
    <property type="match status" value="1"/>
</dbReference>
<proteinExistence type="inferred from homology"/>
<dbReference type="PANTHER" id="PTHR42711:SF5">
    <property type="entry name" value="ABC TRANSPORTER ATP-BINDING PROTEIN NATA"/>
    <property type="match status" value="1"/>
</dbReference>
<dbReference type="InterPro" id="IPR003439">
    <property type="entry name" value="ABC_transporter-like_ATP-bd"/>
</dbReference>
<dbReference type="PROSITE" id="PS50893">
    <property type="entry name" value="ABC_TRANSPORTER_2"/>
    <property type="match status" value="1"/>
</dbReference>
<evidence type="ECO:0000256" key="2">
    <source>
        <dbReference type="ARBA" id="ARBA00022448"/>
    </source>
</evidence>
<dbReference type="Proteomes" id="UP000501421">
    <property type="component" value="Chromosome"/>
</dbReference>
<dbReference type="RefSeq" id="WP_061912242.1">
    <property type="nucleotide sequence ID" value="NZ_AP022557.1"/>
</dbReference>
<dbReference type="GO" id="GO:0016887">
    <property type="term" value="F:ATP hydrolysis activity"/>
    <property type="evidence" value="ECO:0007669"/>
    <property type="project" value="InterPro"/>
</dbReference>
<dbReference type="AlphaFoldDB" id="A0A679FWQ1"/>